<dbReference type="Pfam" id="PF08240">
    <property type="entry name" value="ADH_N"/>
    <property type="match status" value="1"/>
</dbReference>
<comment type="caution">
    <text evidence="3">The sequence shown here is derived from an EMBL/GenBank/DDBJ whole genome shotgun (WGS) entry which is preliminary data.</text>
</comment>
<dbReference type="InterPro" id="IPR013154">
    <property type="entry name" value="ADH-like_N"/>
</dbReference>
<dbReference type="RefSeq" id="WP_238175848.1">
    <property type="nucleotide sequence ID" value="NZ_SODU01000005.1"/>
</dbReference>
<dbReference type="SUPFAM" id="SSF51735">
    <property type="entry name" value="NAD(P)-binding Rossmann-fold domains"/>
    <property type="match status" value="1"/>
</dbReference>
<dbReference type="PROSITE" id="PS01162">
    <property type="entry name" value="QOR_ZETA_CRYSTAL"/>
    <property type="match status" value="1"/>
</dbReference>
<dbReference type="InterPro" id="IPR036291">
    <property type="entry name" value="NAD(P)-bd_dom_sf"/>
</dbReference>
<feature type="region of interest" description="Disordered" evidence="1">
    <location>
        <begin position="1"/>
        <end position="21"/>
    </location>
</feature>
<dbReference type="SUPFAM" id="SSF50129">
    <property type="entry name" value="GroES-like"/>
    <property type="match status" value="1"/>
</dbReference>
<gene>
    <name evidence="3" type="ORF">EV137_7767</name>
</gene>
<dbReference type="InterPro" id="IPR002364">
    <property type="entry name" value="Quin_OxRdtase/zeta-crystal_CS"/>
</dbReference>
<dbReference type="Gene3D" id="3.90.180.10">
    <property type="entry name" value="Medium-chain alcohol dehydrogenases, catalytic domain"/>
    <property type="match status" value="1"/>
</dbReference>
<dbReference type="InterPro" id="IPR050700">
    <property type="entry name" value="YIM1/Zinc_Alcohol_DH_Fams"/>
</dbReference>
<feature type="domain" description="Enoyl reductase (ER)" evidence="2">
    <location>
        <begin position="35"/>
        <end position="346"/>
    </location>
</feature>
<dbReference type="PANTHER" id="PTHR11695:SF648">
    <property type="entry name" value="ZINC-BINDING OXIDOREDUCTASE"/>
    <property type="match status" value="1"/>
</dbReference>
<dbReference type="InterPro" id="IPR020843">
    <property type="entry name" value="ER"/>
</dbReference>
<dbReference type="CDD" id="cd08267">
    <property type="entry name" value="MDR1"/>
    <property type="match status" value="1"/>
</dbReference>
<dbReference type="InterPro" id="IPR011032">
    <property type="entry name" value="GroES-like_sf"/>
</dbReference>
<evidence type="ECO:0000256" key="1">
    <source>
        <dbReference type="SAM" id="MobiDB-lite"/>
    </source>
</evidence>
<evidence type="ECO:0000313" key="3">
    <source>
        <dbReference type="EMBL" id="TDW81757.1"/>
    </source>
</evidence>
<evidence type="ECO:0000259" key="2">
    <source>
        <dbReference type="SMART" id="SM00829"/>
    </source>
</evidence>
<dbReference type="Pfam" id="PF13602">
    <property type="entry name" value="ADH_zinc_N_2"/>
    <property type="match status" value="1"/>
</dbReference>
<dbReference type="Proteomes" id="UP000295060">
    <property type="component" value="Unassembled WGS sequence"/>
</dbReference>
<keyword evidence="4" id="KW-1185">Reference proteome</keyword>
<protein>
    <submittedName>
        <fullName evidence="3">NADPH:quinone reductase-like Zn-dependent oxidoreductase</fullName>
    </submittedName>
</protein>
<proteinExistence type="predicted"/>
<organism evidence="3 4">
    <name type="scientific">Kribbella pratensis</name>
    <dbReference type="NCBI Taxonomy" id="2512112"/>
    <lineage>
        <taxon>Bacteria</taxon>
        <taxon>Bacillati</taxon>
        <taxon>Actinomycetota</taxon>
        <taxon>Actinomycetes</taxon>
        <taxon>Propionibacteriales</taxon>
        <taxon>Kribbellaceae</taxon>
        <taxon>Kribbella</taxon>
    </lineage>
</organism>
<name>A0ABY2F5D3_9ACTN</name>
<dbReference type="EMBL" id="SODU01000005">
    <property type="protein sequence ID" value="TDW81757.1"/>
    <property type="molecule type" value="Genomic_DNA"/>
</dbReference>
<dbReference type="Gene3D" id="3.40.50.720">
    <property type="entry name" value="NAD(P)-binding Rossmann-like Domain"/>
    <property type="match status" value="1"/>
</dbReference>
<reference evidence="3 4" key="1">
    <citation type="submission" date="2019-03" db="EMBL/GenBank/DDBJ databases">
        <title>Genomic Encyclopedia of Type Strains, Phase III (KMG-III): the genomes of soil and plant-associated and newly described type strains.</title>
        <authorList>
            <person name="Whitman W."/>
        </authorList>
    </citation>
    <scope>NUCLEOTIDE SEQUENCE [LARGE SCALE GENOMIC DNA]</scope>
    <source>
        <strain evidence="3 4">VKMAc-2574</strain>
    </source>
</reference>
<sequence length="348" mass="36400">MTSTAAGSQASDATTPGGTPATAASMRAIVQDSYGDAGVLRHERIARPQITGNEVLVRVHAAGLDRGTWHLMAGKPYLMRIVGLGFRGPKARVPGRDLAGTVEAVGPAVTRFAVGDEVYGVGRGAFAEYAVAVEDKLAHKPKSLSFEQAAVVPISAGTALQALTDHGRIEAGQRVLVIGASGGVGSYAVQLAKAFGAEVTGVASTAKLDLVRSLGADQVLDYTRDDYADGTHHYDLVLDIAGNPKLARLLRALTPKGTAVLVGGEDGGDLTGGMNRSLRALMLSPFVGQRLAWFVAQVRAGDLERLNEFVDSGQVTPSIDRTYPLDRVPEAMRHLASGQVRGKAVITI</sequence>
<dbReference type="SMART" id="SM00829">
    <property type="entry name" value="PKS_ER"/>
    <property type="match status" value="1"/>
</dbReference>
<feature type="compositionally biased region" description="Polar residues" evidence="1">
    <location>
        <begin position="1"/>
        <end position="12"/>
    </location>
</feature>
<evidence type="ECO:0000313" key="4">
    <source>
        <dbReference type="Proteomes" id="UP000295060"/>
    </source>
</evidence>
<accession>A0ABY2F5D3</accession>
<dbReference type="PANTHER" id="PTHR11695">
    <property type="entry name" value="ALCOHOL DEHYDROGENASE RELATED"/>
    <property type="match status" value="1"/>
</dbReference>